<dbReference type="InterPro" id="IPR013189">
    <property type="entry name" value="Glyco_hydro_32_C"/>
</dbReference>
<evidence type="ECO:0000256" key="8">
    <source>
        <dbReference type="RuleBase" id="RU362110"/>
    </source>
</evidence>
<keyword evidence="5 8" id="KW-0378">Hydrolase</keyword>
<name>A0ABR5NSI0_9LACO</name>
<keyword evidence="9" id="KW-0119">Carbohydrate metabolism</keyword>
<dbReference type="EC" id="3.2.1.26" evidence="3 8"/>
<dbReference type="CDD" id="cd18623">
    <property type="entry name" value="GH32_ScrB-like"/>
    <property type="match status" value="1"/>
</dbReference>
<evidence type="ECO:0000256" key="1">
    <source>
        <dbReference type="ARBA" id="ARBA00004914"/>
    </source>
</evidence>
<dbReference type="InterPro" id="IPR006232">
    <property type="entry name" value="Suc6P_hydrolase"/>
</dbReference>
<keyword evidence="9" id="KW-0963">Cytoplasm</keyword>
<comment type="subcellular location">
    <subcellularLocation>
        <location evidence="9">Cytoplasm</location>
    </subcellularLocation>
</comment>
<dbReference type="InterPro" id="IPR001362">
    <property type="entry name" value="Glyco_hydro_32"/>
</dbReference>
<dbReference type="SUPFAM" id="SSF75005">
    <property type="entry name" value="Arabinanase/levansucrase/invertase"/>
    <property type="match status" value="1"/>
</dbReference>
<dbReference type="EMBL" id="AZDH01000017">
    <property type="protein sequence ID" value="KRK51121.1"/>
    <property type="molecule type" value="Genomic_DNA"/>
</dbReference>
<evidence type="ECO:0000259" key="10">
    <source>
        <dbReference type="Pfam" id="PF00251"/>
    </source>
</evidence>
<keyword evidence="6 8" id="KW-0326">Glycosidase</keyword>
<comment type="catalytic activity">
    <reaction evidence="8">
        <text>Hydrolysis of terminal non-reducing beta-D-fructofuranoside residues in beta-D-fructofuranosides.</text>
        <dbReference type="EC" id="3.2.1.26"/>
    </reaction>
</comment>
<gene>
    <name evidence="12" type="ORF">FC97_GL000811</name>
</gene>
<evidence type="ECO:0000256" key="4">
    <source>
        <dbReference type="ARBA" id="ARBA00019623"/>
    </source>
</evidence>
<accession>A0ABR5NSI0</accession>
<evidence type="ECO:0000256" key="3">
    <source>
        <dbReference type="ARBA" id="ARBA00012758"/>
    </source>
</evidence>
<comment type="similarity">
    <text evidence="2 8">Belongs to the glycosyl hydrolase 32 family.</text>
</comment>
<evidence type="ECO:0000313" key="13">
    <source>
        <dbReference type="Proteomes" id="UP000051499"/>
    </source>
</evidence>
<evidence type="ECO:0000259" key="11">
    <source>
        <dbReference type="Pfam" id="PF08244"/>
    </source>
</evidence>
<dbReference type="Gene3D" id="2.115.10.20">
    <property type="entry name" value="Glycosyl hydrolase domain, family 43"/>
    <property type="match status" value="1"/>
</dbReference>
<evidence type="ECO:0000256" key="6">
    <source>
        <dbReference type="ARBA" id="ARBA00023295"/>
    </source>
</evidence>
<keyword evidence="13" id="KW-1185">Reference proteome</keyword>
<feature type="domain" description="Glycosyl hydrolase family 32 N-terminal" evidence="10">
    <location>
        <begin position="42"/>
        <end position="352"/>
    </location>
</feature>
<evidence type="ECO:0000256" key="2">
    <source>
        <dbReference type="ARBA" id="ARBA00009902"/>
    </source>
</evidence>
<evidence type="ECO:0000256" key="5">
    <source>
        <dbReference type="ARBA" id="ARBA00022801"/>
    </source>
</evidence>
<dbReference type="NCBIfam" id="TIGR01322">
    <property type="entry name" value="scrB_fam"/>
    <property type="match status" value="1"/>
</dbReference>
<dbReference type="InterPro" id="IPR051214">
    <property type="entry name" value="GH32_Enzymes"/>
</dbReference>
<evidence type="ECO:0000256" key="7">
    <source>
        <dbReference type="ARBA" id="ARBA00033367"/>
    </source>
</evidence>
<organism evidence="12 13">
    <name type="scientific">Companilactobacillus kimchii DSM 13961 = JCM 10707</name>
    <dbReference type="NCBI Taxonomy" id="1423765"/>
    <lineage>
        <taxon>Bacteria</taxon>
        <taxon>Bacillati</taxon>
        <taxon>Bacillota</taxon>
        <taxon>Bacilli</taxon>
        <taxon>Lactobacillales</taxon>
        <taxon>Lactobacillaceae</taxon>
        <taxon>Companilactobacillus</taxon>
        <taxon>Companilactobacillus kimchii</taxon>
    </lineage>
</organism>
<dbReference type="PANTHER" id="PTHR43101:SF1">
    <property type="entry name" value="BETA-FRUCTOSIDASE"/>
    <property type="match status" value="1"/>
</dbReference>
<dbReference type="InterPro" id="IPR013320">
    <property type="entry name" value="ConA-like_dom_sf"/>
</dbReference>
<dbReference type="PANTHER" id="PTHR43101">
    <property type="entry name" value="BETA-FRUCTOSIDASE"/>
    <property type="match status" value="1"/>
</dbReference>
<comment type="caution">
    <text evidence="12">The sequence shown here is derived from an EMBL/GenBank/DDBJ whole genome shotgun (WGS) entry which is preliminary data.</text>
</comment>
<dbReference type="Pfam" id="PF00251">
    <property type="entry name" value="Glyco_hydro_32N"/>
    <property type="match status" value="1"/>
</dbReference>
<feature type="domain" description="Glycosyl hydrolase family 32 C-terminal" evidence="11">
    <location>
        <begin position="355"/>
        <end position="498"/>
    </location>
</feature>
<comment type="function">
    <text evidence="9">Enables the bacterium to metabolize sucrose as a sole carbon source.</text>
</comment>
<reference evidence="12 13" key="1">
    <citation type="journal article" date="2015" name="Genome Announc.">
        <title>Expanding the biotechnology potential of lactobacilli through comparative genomics of 213 strains and associated genera.</title>
        <authorList>
            <person name="Sun Z."/>
            <person name="Harris H.M."/>
            <person name="McCann A."/>
            <person name="Guo C."/>
            <person name="Argimon S."/>
            <person name="Zhang W."/>
            <person name="Yang X."/>
            <person name="Jeffery I.B."/>
            <person name="Cooney J.C."/>
            <person name="Kagawa T.F."/>
            <person name="Liu W."/>
            <person name="Song Y."/>
            <person name="Salvetti E."/>
            <person name="Wrobel A."/>
            <person name="Rasinkangas P."/>
            <person name="Parkhill J."/>
            <person name="Rea M.C."/>
            <person name="O'Sullivan O."/>
            <person name="Ritari J."/>
            <person name="Douillard F.P."/>
            <person name="Paul Ross R."/>
            <person name="Yang R."/>
            <person name="Briner A.E."/>
            <person name="Felis G.E."/>
            <person name="de Vos W.M."/>
            <person name="Barrangou R."/>
            <person name="Klaenhammer T.R."/>
            <person name="Caufield P.W."/>
            <person name="Cui Y."/>
            <person name="Zhang H."/>
            <person name="O'Toole P.W."/>
        </authorList>
    </citation>
    <scope>NUCLEOTIDE SEQUENCE [LARGE SCALE GENOMIC DNA]</scope>
    <source>
        <strain evidence="12 13">DSM 13961</strain>
    </source>
</reference>
<comment type="pathway">
    <text evidence="1 9">Glycan biosynthesis; sucrose metabolism.</text>
</comment>
<dbReference type="Proteomes" id="UP000051499">
    <property type="component" value="Unassembled WGS sequence"/>
</dbReference>
<sequence>MTMTNRIKEFKNMVDHLTDVPKEIINNERIITSSSPYRQKYHVESESGSLGDPNGFSYFNGKYHLFYQWSPLAYSQRPHYTQHGWKHLISDDLVHWQDLGAAIESDTRYDRYGTYSGSAISEGDKLLMFYTGNTWINTDTQNNWLRIPYQVTAYMDKNNMVHRSSTPIIKGAISGYTAHFRDPKVWKKDGEYYAILGVQRTNLTGTALIIHSKDFKDWNLLGELDTKYTSLGYMWECPDYFELENEGVLVFCPQGLKSEGNKYQNIYQTCYLMGDKVSFPDTEFNAENLKELDHGFDLYASQTMFSPDGRRILISWMGLPETSYPTEKFHYSGCMTVPKELKIKNNKLYQIPVRELDTCRTNERIIKQTLTDNVYRKKLRQTANECDFSIDFKTSNAFIIDLFADEDDQRRFRIILNKKKGEIVLDRSMAGKDISISYGTTRTLDYNVGNRVNIRIYTDTSSVELFVNGGEEVFTSRAFPKKSQSYLFLNSVGGTTDITGNIYEMSK</sequence>
<evidence type="ECO:0000313" key="12">
    <source>
        <dbReference type="EMBL" id="KRK51121.1"/>
    </source>
</evidence>
<evidence type="ECO:0000256" key="9">
    <source>
        <dbReference type="RuleBase" id="RU365015"/>
    </source>
</evidence>
<proteinExistence type="inferred from homology"/>
<dbReference type="InterPro" id="IPR023296">
    <property type="entry name" value="Glyco_hydro_beta-prop_sf"/>
</dbReference>
<dbReference type="SMART" id="SM00640">
    <property type="entry name" value="Glyco_32"/>
    <property type="match status" value="1"/>
</dbReference>
<dbReference type="InterPro" id="IPR013148">
    <property type="entry name" value="Glyco_hydro_32_N"/>
</dbReference>
<dbReference type="Pfam" id="PF08244">
    <property type="entry name" value="Glyco_hydro_32C"/>
    <property type="match status" value="1"/>
</dbReference>
<dbReference type="SUPFAM" id="SSF49899">
    <property type="entry name" value="Concanavalin A-like lectins/glucanases"/>
    <property type="match status" value="1"/>
</dbReference>
<protein>
    <recommendedName>
        <fullName evidence="4 8">Sucrose-6-phosphate hydrolase</fullName>
        <ecNumber evidence="3 8">3.2.1.26</ecNumber>
    </recommendedName>
    <alternativeName>
        <fullName evidence="7 9">Invertase</fullName>
    </alternativeName>
</protein>
<dbReference type="Gene3D" id="2.60.120.560">
    <property type="entry name" value="Exo-inulinase, domain 1"/>
    <property type="match status" value="1"/>
</dbReference>